<dbReference type="AlphaFoldDB" id="A0A8S9MK31"/>
<dbReference type="Pfam" id="PF01789">
    <property type="entry name" value="PsbP"/>
    <property type="match status" value="1"/>
</dbReference>
<feature type="transmembrane region" description="Helical" evidence="4">
    <location>
        <begin position="164"/>
        <end position="183"/>
    </location>
</feature>
<dbReference type="Proteomes" id="UP000712281">
    <property type="component" value="Unassembled WGS sequence"/>
</dbReference>
<dbReference type="GO" id="GO:0015979">
    <property type="term" value="P:photosynthesis"/>
    <property type="evidence" value="ECO:0007669"/>
    <property type="project" value="InterPro"/>
</dbReference>
<proteinExistence type="predicted"/>
<dbReference type="GO" id="GO:0042761">
    <property type="term" value="P:very long-chain fatty acid biosynthetic process"/>
    <property type="evidence" value="ECO:0007669"/>
    <property type="project" value="TreeGrafter"/>
</dbReference>
<feature type="transmembrane region" description="Helical" evidence="4">
    <location>
        <begin position="126"/>
        <end position="143"/>
    </location>
</feature>
<dbReference type="CDD" id="cd01801">
    <property type="entry name" value="Ubl_TECR_like"/>
    <property type="match status" value="1"/>
</dbReference>
<sequence>MKVTVVSRSGREVLKAPLDLPDSATVADLQEAFHKRAKKFYPSRQRLTLPVAPGSKDKPVVLNSKKSLKEYCDGNTDSLTVVFKDLGAQVSYRTLFFFEYLGPLLIYPVFYYFPVYKYLGYGEDRVIHPVQTYAMYYWCFHYFKRIMETFFVHRFSHATSPIGNVFRNCAYYWTFGAYIAYYVNHPLYTPVSDLQMKIGFGFGLVCQVANFYCHILLKNLRDPSGSLSACRQEAGMLLGEEFHLLFGLSNLRLPPLIFRRRRVVVTLGVVAPWISLLCKAPVSFGAESKKGFMTVSDNKDAYSFLYPFGWQEVVIEGQDKIAETLILKVSAPPNQKTTLIDASE</sequence>
<dbReference type="Gene3D" id="3.10.20.90">
    <property type="entry name" value="Phosphatidylinositol 3-kinase Catalytic Subunit, Chain A, domain 1"/>
    <property type="match status" value="1"/>
</dbReference>
<accession>A0A8S9MK31</accession>
<dbReference type="GO" id="GO:0019898">
    <property type="term" value="C:extrinsic component of membrane"/>
    <property type="evidence" value="ECO:0007669"/>
    <property type="project" value="InterPro"/>
</dbReference>
<evidence type="ECO:0000313" key="6">
    <source>
        <dbReference type="EMBL" id="KAF2620754.1"/>
    </source>
</evidence>
<dbReference type="InterPro" id="IPR002683">
    <property type="entry name" value="PsbP_C"/>
</dbReference>
<evidence type="ECO:0000313" key="7">
    <source>
        <dbReference type="Proteomes" id="UP000712281"/>
    </source>
</evidence>
<feature type="transmembrane region" description="Helical" evidence="4">
    <location>
        <begin position="198"/>
        <end position="217"/>
    </location>
</feature>
<comment type="caution">
    <text evidence="6">The sequence shown here is derived from an EMBL/GenBank/DDBJ whole genome shotgun (WGS) entry which is preliminary data.</text>
</comment>
<organism evidence="6 7">
    <name type="scientific">Brassica cretica</name>
    <name type="common">Mustard</name>
    <dbReference type="NCBI Taxonomy" id="69181"/>
    <lineage>
        <taxon>Eukaryota</taxon>
        <taxon>Viridiplantae</taxon>
        <taxon>Streptophyta</taxon>
        <taxon>Embryophyta</taxon>
        <taxon>Tracheophyta</taxon>
        <taxon>Spermatophyta</taxon>
        <taxon>Magnoliopsida</taxon>
        <taxon>eudicotyledons</taxon>
        <taxon>Gunneridae</taxon>
        <taxon>Pentapetalae</taxon>
        <taxon>rosids</taxon>
        <taxon>malvids</taxon>
        <taxon>Brassicales</taxon>
        <taxon>Brassicaceae</taxon>
        <taxon>Brassiceae</taxon>
        <taxon>Brassica</taxon>
    </lineage>
</organism>
<keyword evidence="4" id="KW-0472">Membrane</keyword>
<name>A0A8S9MK31_BRACR</name>
<dbReference type="PANTHER" id="PTHR10556:SF28">
    <property type="entry name" value="VERY-LONG-CHAIN ENOYL-COA REDUCTASE"/>
    <property type="match status" value="1"/>
</dbReference>
<gene>
    <name evidence="6" type="ORF">F2Q68_00041553</name>
</gene>
<feature type="non-terminal residue" evidence="6">
    <location>
        <position position="1"/>
    </location>
</feature>
<dbReference type="EMBL" id="QGKW02000007">
    <property type="protein sequence ID" value="KAF2620754.1"/>
    <property type="molecule type" value="Genomic_DNA"/>
</dbReference>
<dbReference type="FunFam" id="3.10.20.90:FF:000269">
    <property type="entry name" value="Very-long-chain enoyl-CoA reductase"/>
    <property type="match status" value="1"/>
</dbReference>
<dbReference type="PANTHER" id="PTHR10556">
    <property type="entry name" value="3-OXO-5-ALPHA-STEROID 4-DEHYDROGENASE"/>
    <property type="match status" value="1"/>
</dbReference>
<evidence type="ECO:0000256" key="4">
    <source>
        <dbReference type="SAM" id="Phobius"/>
    </source>
</evidence>
<evidence type="ECO:0000256" key="2">
    <source>
        <dbReference type="ARBA" id="ARBA00023002"/>
    </source>
</evidence>
<dbReference type="GO" id="GO:0016491">
    <property type="term" value="F:oxidoreductase activity"/>
    <property type="evidence" value="ECO:0007669"/>
    <property type="project" value="UniProtKB-KW"/>
</dbReference>
<feature type="domain" description="PsbP C-terminal" evidence="5">
    <location>
        <begin position="290"/>
        <end position="326"/>
    </location>
</feature>
<dbReference type="InterPro" id="IPR039357">
    <property type="entry name" value="SRD5A/TECR"/>
</dbReference>
<reference evidence="6" key="1">
    <citation type="submission" date="2019-12" db="EMBL/GenBank/DDBJ databases">
        <title>Genome sequencing and annotation of Brassica cretica.</title>
        <authorList>
            <person name="Studholme D.J."/>
            <person name="Sarris P.F."/>
        </authorList>
    </citation>
    <scope>NUCLEOTIDE SEQUENCE</scope>
    <source>
        <strain evidence="6">PFS-001/15</strain>
        <tissue evidence="6">Leaf</tissue>
    </source>
</reference>
<keyword evidence="4" id="KW-0812">Transmembrane</keyword>
<feature type="transmembrane region" description="Helical" evidence="4">
    <location>
        <begin position="94"/>
        <end position="114"/>
    </location>
</feature>
<keyword evidence="2" id="KW-0560">Oxidoreductase</keyword>
<keyword evidence="3" id="KW-0443">Lipid metabolism</keyword>
<dbReference type="GO" id="GO:0005509">
    <property type="term" value="F:calcium ion binding"/>
    <property type="evidence" value="ECO:0007669"/>
    <property type="project" value="InterPro"/>
</dbReference>
<evidence type="ECO:0000259" key="5">
    <source>
        <dbReference type="Pfam" id="PF01789"/>
    </source>
</evidence>
<keyword evidence="4" id="KW-1133">Transmembrane helix</keyword>
<protein>
    <recommendedName>
        <fullName evidence="5">PsbP C-terminal domain-containing protein</fullName>
    </recommendedName>
</protein>
<evidence type="ECO:0000256" key="3">
    <source>
        <dbReference type="ARBA" id="ARBA00023098"/>
    </source>
</evidence>
<keyword evidence="1" id="KW-0444">Lipid biosynthesis</keyword>
<dbReference type="Gene3D" id="3.40.1000.10">
    <property type="entry name" value="Mog1/PsbP, alpha/beta/alpha sandwich"/>
    <property type="match status" value="1"/>
</dbReference>
<dbReference type="GO" id="GO:0009654">
    <property type="term" value="C:photosystem II oxygen evolving complex"/>
    <property type="evidence" value="ECO:0007669"/>
    <property type="project" value="InterPro"/>
</dbReference>
<evidence type="ECO:0000256" key="1">
    <source>
        <dbReference type="ARBA" id="ARBA00022516"/>
    </source>
</evidence>